<dbReference type="CDD" id="cd17321">
    <property type="entry name" value="MFS_MMR_MDR_like"/>
    <property type="match status" value="1"/>
</dbReference>
<dbReference type="PANTHER" id="PTHR42718">
    <property type="entry name" value="MAJOR FACILITATOR SUPERFAMILY MULTIDRUG TRANSPORTER MFSC"/>
    <property type="match status" value="1"/>
</dbReference>
<dbReference type="PANTHER" id="PTHR42718:SF46">
    <property type="entry name" value="BLR6921 PROTEIN"/>
    <property type="match status" value="1"/>
</dbReference>
<feature type="transmembrane region" description="Helical" evidence="7">
    <location>
        <begin position="15"/>
        <end position="43"/>
    </location>
</feature>
<protein>
    <submittedName>
        <fullName evidence="9">Unannotated protein</fullName>
    </submittedName>
</protein>
<sequence>MEAPTASVRHQRGRWFGLVAITLGVAMIIVDASIVNVAIPTIIRELGIGITQAEWANSIYSLVFASLLITFGRFGDLFGRRLMFLIGLAVFLAASLLTAEAQSGTILLTGRLLQGVGGAFILPATLSIVNANFRGRERAIAFGIWGSTIGGMAALGPLAGGWFTTHLSWRWAFYVNVPVAIVAFIGALLFVAESRDDHPARGVDLSGIALSTFGFAAIVFGLIEGQTYGWWEAKRTFLGVDFGSTSVIPAAFVLGVVALVAFVLIEQARGRARKPVLLDLTLFRIPSFRYGTAAVLIVGLGELGLVFVIPLFLQSVLGLTAFKTGVILAALAGGAFVAGGVAAQVTNRIGARRVVQIGLGTEVIGITAVGLTFATHRSAWEFCPQLFIYGLGVGLATAQLTSVILADIPRAQSGQGSGMQSTSRQVGSAVGIAILGTALTLGLNSGTRAKIEALPNVPAAMKAQIITSVEQSGGAILPQLRADHAATPVIAAVEEAFVGSARRAAFIAAGFVFLGFLASLRLPPNTGERERSE</sequence>
<keyword evidence="5 7" id="KW-1133">Transmembrane helix</keyword>
<keyword evidence="3" id="KW-1003">Cell membrane</keyword>
<organism evidence="9">
    <name type="scientific">freshwater metagenome</name>
    <dbReference type="NCBI Taxonomy" id="449393"/>
    <lineage>
        <taxon>unclassified sequences</taxon>
        <taxon>metagenomes</taxon>
        <taxon>ecological metagenomes</taxon>
    </lineage>
</organism>
<dbReference type="InterPro" id="IPR020846">
    <property type="entry name" value="MFS_dom"/>
</dbReference>
<dbReference type="InterPro" id="IPR036259">
    <property type="entry name" value="MFS_trans_sf"/>
</dbReference>
<dbReference type="NCBIfam" id="TIGR00711">
    <property type="entry name" value="efflux_EmrB"/>
    <property type="match status" value="1"/>
</dbReference>
<dbReference type="InterPro" id="IPR004638">
    <property type="entry name" value="EmrB-like"/>
</dbReference>
<feature type="transmembrane region" description="Helical" evidence="7">
    <location>
        <begin position="55"/>
        <end position="75"/>
    </location>
</feature>
<dbReference type="InterPro" id="IPR011701">
    <property type="entry name" value="MFS"/>
</dbReference>
<feature type="transmembrane region" description="Helical" evidence="7">
    <location>
        <begin position="203"/>
        <end position="223"/>
    </location>
</feature>
<accession>A0A6J6PBQ7</accession>
<evidence type="ECO:0000259" key="8">
    <source>
        <dbReference type="PROSITE" id="PS50850"/>
    </source>
</evidence>
<evidence type="ECO:0000256" key="4">
    <source>
        <dbReference type="ARBA" id="ARBA00022692"/>
    </source>
</evidence>
<dbReference type="EMBL" id="CAEZXP010000002">
    <property type="protein sequence ID" value="CAB4693918.1"/>
    <property type="molecule type" value="Genomic_DNA"/>
</dbReference>
<reference evidence="9" key="1">
    <citation type="submission" date="2020-05" db="EMBL/GenBank/DDBJ databases">
        <authorList>
            <person name="Chiriac C."/>
            <person name="Salcher M."/>
            <person name="Ghai R."/>
            <person name="Kavagutti S V."/>
        </authorList>
    </citation>
    <scope>NUCLEOTIDE SEQUENCE</scope>
</reference>
<feature type="transmembrane region" description="Helical" evidence="7">
    <location>
        <begin position="504"/>
        <end position="522"/>
    </location>
</feature>
<evidence type="ECO:0000256" key="6">
    <source>
        <dbReference type="ARBA" id="ARBA00023136"/>
    </source>
</evidence>
<feature type="transmembrane region" description="Helical" evidence="7">
    <location>
        <begin position="111"/>
        <end position="133"/>
    </location>
</feature>
<keyword evidence="2" id="KW-0813">Transport</keyword>
<dbReference type="GO" id="GO:0022857">
    <property type="term" value="F:transmembrane transporter activity"/>
    <property type="evidence" value="ECO:0007669"/>
    <property type="project" value="InterPro"/>
</dbReference>
<feature type="transmembrane region" description="Helical" evidence="7">
    <location>
        <begin position="290"/>
        <end position="313"/>
    </location>
</feature>
<evidence type="ECO:0000256" key="5">
    <source>
        <dbReference type="ARBA" id="ARBA00022989"/>
    </source>
</evidence>
<feature type="transmembrane region" description="Helical" evidence="7">
    <location>
        <begin position="82"/>
        <end position="99"/>
    </location>
</feature>
<dbReference type="Gene3D" id="1.20.1250.20">
    <property type="entry name" value="MFS general substrate transporter like domains"/>
    <property type="match status" value="1"/>
</dbReference>
<evidence type="ECO:0000256" key="2">
    <source>
        <dbReference type="ARBA" id="ARBA00022448"/>
    </source>
</evidence>
<feature type="transmembrane region" description="Helical" evidence="7">
    <location>
        <begin position="354"/>
        <end position="374"/>
    </location>
</feature>
<name>A0A6J6PBQ7_9ZZZZ</name>
<feature type="transmembrane region" description="Helical" evidence="7">
    <location>
        <begin position="426"/>
        <end position="443"/>
    </location>
</feature>
<feature type="transmembrane region" description="Helical" evidence="7">
    <location>
        <begin position="325"/>
        <end position="342"/>
    </location>
</feature>
<evidence type="ECO:0000256" key="7">
    <source>
        <dbReference type="SAM" id="Phobius"/>
    </source>
</evidence>
<feature type="transmembrane region" description="Helical" evidence="7">
    <location>
        <begin position="171"/>
        <end position="191"/>
    </location>
</feature>
<proteinExistence type="predicted"/>
<dbReference type="Gene3D" id="1.20.1720.10">
    <property type="entry name" value="Multidrug resistance protein D"/>
    <property type="match status" value="1"/>
</dbReference>
<keyword evidence="6 7" id="KW-0472">Membrane</keyword>
<feature type="domain" description="Major facilitator superfamily (MFS) profile" evidence="8">
    <location>
        <begin position="17"/>
        <end position="527"/>
    </location>
</feature>
<keyword evidence="4 7" id="KW-0812">Transmembrane</keyword>
<evidence type="ECO:0000313" key="9">
    <source>
        <dbReference type="EMBL" id="CAB4693918.1"/>
    </source>
</evidence>
<dbReference type="GO" id="GO:0005886">
    <property type="term" value="C:plasma membrane"/>
    <property type="evidence" value="ECO:0007669"/>
    <property type="project" value="UniProtKB-SubCell"/>
</dbReference>
<feature type="transmembrane region" description="Helical" evidence="7">
    <location>
        <begin position="386"/>
        <end position="406"/>
    </location>
</feature>
<dbReference type="SUPFAM" id="SSF103473">
    <property type="entry name" value="MFS general substrate transporter"/>
    <property type="match status" value="1"/>
</dbReference>
<evidence type="ECO:0000256" key="3">
    <source>
        <dbReference type="ARBA" id="ARBA00022475"/>
    </source>
</evidence>
<dbReference type="AlphaFoldDB" id="A0A6J6PBQ7"/>
<feature type="transmembrane region" description="Helical" evidence="7">
    <location>
        <begin position="243"/>
        <end position="265"/>
    </location>
</feature>
<feature type="transmembrane region" description="Helical" evidence="7">
    <location>
        <begin position="140"/>
        <end position="159"/>
    </location>
</feature>
<comment type="subcellular location">
    <subcellularLocation>
        <location evidence="1">Cell membrane</location>
        <topology evidence="1">Multi-pass membrane protein</topology>
    </subcellularLocation>
</comment>
<gene>
    <name evidence="9" type="ORF">UFOPK2399_00895</name>
</gene>
<dbReference type="PROSITE" id="PS50850">
    <property type="entry name" value="MFS"/>
    <property type="match status" value="1"/>
</dbReference>
<evidence type="ECO:0000256" key="1">
    <source>
        <dbReference type="ARBA" id="ARBA00004651"/>
    </source>
</evidence>
<dbReference type="Pfam" id="PF07690">
    <property type="entry name" value="MFS_1"/>
    <property type="match status" value="1"/>
</dbReference>